<comment type="caution">
    <text evidence="1">The sequence shown here is derived from an EMBL/GenBank/DDBJ whole genome shotgun (WGS) entry which is preliminary data.</text>
</comment>
<gene>
    <name evidence="1" type="ORF">ABGF40_07210</name>
</gene>
<reference evidence="1 2" key="1">
    <citation type="journal article" date="2024" name="Front. Microbiol.">
        <title>Pangenomic and biochemical analyses of Helcococcus ovis reveal widespread tetracycline resistance and a novel bacterial species, Helcococcus bovis.</title>
        <authorList>
            <person name="Cunha F."/>
            <person name="Zhai Y."/>
            <person name="Casaro S."/>
            <person name="Jones K.L."/>
            <person name="Hernandez M."/>
            <person name="Bisinotto R.S."/>
            <person name="Kariyawasam S."/>
            <person name="Brown M.B."/>
            <person name="Phillips A."/>
            <person name="Jeong K.C."/>
            <person name="Galvao K.N."/>
        </authorList>
    </citation>
    <scope>NUCLEOTIDE SEQUENCE [LARGE SCALE GENOMIC DNA]</scope>
    <source>
        <strain evidence="1 2">KG197</strain>
    </source>
</reference>
<dbReference type="RefSeq" id="WP_408126866.1">
    <property type="nucleotide sequence ID" value="NZ_JBFNFH010000019.1"/>
</dbReference>
<protein>
    <submittedName>
        <fullName evidence="1">WG repeat-containing protein</fullName>
    </submittedName>
</protein>
<dbReference type="EMBL" id="JBFNFH010000019">
    <property type="protein sequence ID" value="MFM1525459.1"/>
    <property type="molecule type" value="Genomic_DNA"/>
</dbReference>
<organism evidence="1 2">
    <name type="scientific">Helcococcus bovis</name>
    <dbReference type="NCBI Taxonomy" id="3153252"/>
    <lineage>
        <taxon>Bacteria</taxon>
        <taxon>Bacillati</taxon>
        <taxon>Bacillota</taxon>
        <taxon>Tissierellia</taxon>
        <taxon>Tissierellales</taxon>
        <taxon>Peptoniphilaceae</taxon>
        <taxon>Helcococcus</taxon>
    </lineage>
</organism>
<accession>A0ABW9F7M9</accession>
<evidence type="ECO:0000313" key="2">
    <source>
        <dbReference type="Proteomes" id="UP001629536"/>
    </source>
</evidence>
<proteinExistence type="predicted"/>
<keyword evidence="2" id="KW-1185">Reference proteome</keyword>
<evidence type="ECO:0000313" key="1">
    <source>
        <dbReference type="EMBL" id="MFM1525459.1"/>
    </source>
</evidence>
<dbReference type="Proteomes" id="UP001629536">
    <property type="component" value="Unassembled WGS sequence"/>
</dbReference>
<name>A0ABW9F7M9_9FIRM</name>
<dbReference type="InterPro" id="IPR032774">
    <property type="entry name" value="WG_beta_rep"/>
</dbReference>
<sequence>MNKLINLILIYLAIFLWILAIKKDYENDSFSKQYLKNGDMYFENQIYIDALENYKKSEDVKSDKNTRNKIFESYLELNNYKEAFNYLNSINFDHETIIKNQERILNKFIKEKDYKNYNKYMNLSNKIVYEKFNKKYYGKIIYLENFYDDVDYIVQDKDRFIVNSGGWKVINNLGKIISTKYDKIYGFYNNFITVSDKKGSVLIDENKVVRGKFFNQNDYNFQSGFVVVKNNDKYKYAIQTGEIKSKDYKQASNFQNDIAVVIDKGIQIINQNFEVMKKVDGDDFKKDGRNNAIYNNKIIVKNGMKYKLYDIKDEKYSKEYDEIDFDYGDLIAVKNKGKWGFIDQEFNVKIEFMYDEAKSFSSKVGIIKINDEDYIIDKNNNMLEKINGKLYPFNIDGISFVKQNEKYVMVKLMRSIYD</sequence>
<dbReference type="Pfam" id="PF14903">
    <property type="entry name" value="WG_beta_rep"/>
    <property type="match status" value="2"/>
</dbReference>